<reference evidence="1 2" key="1">
    <citation type="journal article" date="2017" name="Genome Announc.">
        <title>Draft Genome Sequence of Romboutsia maritimum sp. nov. Strain CCRI-22766(T), Isolated from Coastal Estuarine Mud.</title>
        <authorList>
            <person name="Maheux A.F."/>
            <person name="Boudreau D.K."/>
            <person name="Berube E."/>
            <person name="Boissinot M."/>
            <person name="Raymond F."/>
            <person name="Brodeur S."/>
            <person name="Corbeil J."/>
            <person name="Brightwell G."/>
            <person name="Broda D."/>
            <person name="Omar R.F."/>
            <person name="Bergeron M.G."/>
        </authorList>
    </citation>
    <scope>NUCLEOTIDE SEQUENCE [LARGE SCALE GENOMIC DNA]</scope>
    <source>
        <strain evidence="1 2">CCRI-22766</strain>
    </source>
</reference>
<organism evidence="1 2">
    <name type="scientific">Romboutsia maritimum</name>
    <dbReference type="NCBI Taxonomy" id="2020948"/>
    <lineage>
        <taxon>Bacteria</taxon>
        <taxon>Bacillati</taxon>
        <taxon>Bacillota</taxon>
        <taxon>Clostridia</taxon>
        <taxon>Peptostreptococcales</taxon>
        <taxon>Peptostreptococcaceae</taxon>
        <taxon>Romboutsia</taxon>
    </lineage>
</organism>
<keyword evidence="2" id="KW-1185">Reference proteome</keyword>
<accession>A0A371IQZ1</accession>
<name>A0A371IQZ1_9FIRM</name>
<dbReference type="RefSeq" id="WP_095405392.1">
    <property type="nucleotide sequence ID" value="NZ_NOJZ02000024.1"/>
</dbReference>
<dbReference type="OrthoDB" id="1933765at2"/>
<comment type="caution">
    <text evidence="1">The sequence shown here is derived from an EMBL/GenBank/DDBJ whole genome shotgun (WGS) entry which is preliminary data.</text>
</comment>
<evidence type="ECO:0000313" key="1">
    <source>
        <dbReference type="EMBL" id="RDY22884.1"/>
    </source>
</evidence>
<dbReference type="AlphaFoldDB" id="A0A371IQZ1"/>
<dbReference type="EMBL" id="NOJZ02000024">
    <property type="protein sequence ID" value="RDY22884.1"/>
    <property type="molecule type" value="Genomic_DNA"/>
</dbReference>
<protein>
    <submittedName>
        <fullName evidence="1">Uncharacterized protein</fullName>
    </submittedName>
</protein>
<sequence length="59" mass="7046">MPSEISRIKDEYTAFCFDEACMYIITQLQDKQVPSWREDAENEDRTRKTFLDVHMKEGV</sequence>
<dbReference type="Proteomes" id="UP000243494">
    <property type="component" value="Unassembled WGS sequence"/>
</dbReference>
<gene>
    <name evidence="1" type="ORF">CHF27_011230</name>
</gene>
<proteinExistence type="predicted"/>
<evidence type="ECO:0000313" key="2">
    <source>
        <dbReference type="Proteomes" id="UP000243494"/>
    </source>
</evidence>